<dbReference type="InterPro" id="IPR036249">
    <property type="entry name" value="Thioredoxin-like_sf"/>
</dbReference>
<dbReference type="Gene3D" id="3.40.30.10">
    <property type="entry name" value="Glutaredoxin"/>
    <property type="match status" value="1"/>
</dbReference>
<evidence type="ECO:0000256" key="2">
    <source>
        <dbReference type="ARBA" id="ARBA00022748"/>
    </source>
</evidence>
<name>A0A4R2NQB9_9FLAO</name>
<dbReference type="InterPro" id="IPR050553">
    <property type="entry name" value="Thioredoxin_ResA/DsbE_sf"/>
</dbReference>
<keyword evidence="6" id="KW-0413">Isomerase</keyword>
<feature type="domain" description="Thioredoxin" evidence="5">
    <location>
        <begin position="192"/>
        <end position="334"/>
    </location>
</feature>
<protein>
    <submittedName>
        <fullName evidence="6">Thiol-disulfide isomerase/thioredoxin</fullName>
    </submittedName>
</protein>
<reference evidence="6 7" key="1">
    <citation type="submission" date="2019-03" db="EMBL/GenBank/DDBJ databases">
        <title>Genomic Encyclopedia of Type Strains, Phase IV (KMG-IV): sequencing the most valuable type-strain genomes for metagenomic binning, comparative biology and taxonomic classification.</title>
        <authorList>
            <person name="Goeker M."/>
        </authorList>
    </citation>
    <scope>NUCLEOTIDE SEQUENCE [LARGE SCALE GENOMIC DNA]</scope>
    <source>
        <strain evidence="6 7">DSM 14836</strain>
    </source>
</reference>
<accession>A0A4R2NQB9</accession>
<proteinExistence type="predicted"/>
<keyword evidence="3" id="KW-1015">Disulfide bond</keyword>
<comment type="caution">
    <text evidence="6">The sequence shown here is derived from an EMBL/GenBank/DDBJ whole genome shotgun (WGS) entry which is preliminary data.</text>
</comment>
<dbReference type="AlphaFoldDB" id="A0A4R2NQB9"/>
<gene>
    <name evidence="6" type="ORF">EV195_10837</name>
</gene>
<evidence type="ECO:0000256" key="1">
    <source>
        <dbReference type="ARBA" id="ARBA00004196"/>
    </source>
</evidence>
<dbReference type="PANTHER" id="PTHR42852:SF6">
    <property type="entry name" value="THIOL:DISULFIDE INTERCHANGE PROTEIN DSBE"/>
    <property type="match status" value="1"/>
</dbReference>
<dbReference type="PROSITE" id="PS51257">
    <property type="entry name" value="PROKAR_LIPOPROTEIN"/>
    <property type="match status" value="1"/>
</dbReference>
<dbReference type="Pfam" id="PF08534">
    <property type="entry name" value="Redoxin"/>
    <property type="match status" value="1"/>
</dbReference>
<dbReference type="GO" id="GO:0016491">
    <property type="term" value="F:oxidoreductase activity"/>
    <property type="evidence" value="ECO:0007669"/>
    <property type="project" value="InterPro"/>
</dbReference>
<dbReference type="GO" id="GO:0017004">
    <property type="term" value="P:cytochrome complex assembly"/>
    <property type="evidence" value="ECO:0007669"/>
    <property type="project" value="UniProtKB-KW"/>
</dbReference>
<dbReference type="Proteomes" id="UP000294564">
    <property type="component" value="Unassembled WGS sequence"/>
</dbReference>
<organism evidence="6 7">
    <name type="scientific">Tenacibaculum skagerrakense</name>
    <dbReference type="NCBI Taxonomy" id="186571"/>
    <lineage>
        <taxon>Bacteria</taxon>
        <taxon>Pseudomonadati</taxon>
        <taxon>Bacteroidota</taxon>
        <taxon>Flavobacteriia</taxon>
        <taxon>Flavobacteriales</taxon>
        <taxon>Flavobacteriaceae</taxon>
        <taxon>Tenacibaculum</taxon>
    </lineage>
</organism>
<dbReference type="PROSITE" id="PS51352">
    <property type="entry name" value="THIOREDOXIN_2"/>
    <property type="match status" value="1"/>
</dbReference>
<keyword evidence="2" id="KW-0201">Cytochrome c-type biogenesis</keyword>
<dbReference type="InterPro" id="IPR013766">
    <property type="entry name" value="Thioredoxin_domain"/>
</dbReference>
<dbReference type="InterPro" id="IPR013740">
    <property type="entry name" value="Redoxin"/>
</dbReference>
<evidence type="ECO:0000259" key="5">
    <source>
        <dbReference type="PROSITE" id="PS51352"/>
    </source>
</evidence>
<dbReference type="SUPFAM" id="SSF52833">
    <property type="entry name" value="Thioredoxin-like"/>
    <property type="match status" value="1"/>
</dbReference>
<dbReference type="GO" id="GO:0016853">
    <property type="term" value="F:isomerase activity"/>
    <property type="evidence" value="ECO:0007669"/>
    <property type="project" value="UniProtKB-KW"/>
</dbReference>
<evidence type="ECO:0000313" key="7">
    <source>
        <dbReference type="Proteomes" id="UP000294564"/>
    </source>
</evidence>
<dbReference type="CDD" id="cd02966">
    <property type="entry name" value="TlpA_like_family"/>
    <property type="match status" value="1"/>
</dbReference>
<dbReference type="EMBL" id="SLXM01000008">
    <property type="protein sequence ID" value="TCP23568.1"/>
    <property type="molecule type" value="Genomic_DNA"/>
</dbReference>
<dbReference type="OrthoDB" id="743079at2"/>
<sequence>MKNVMYVFLTMLVLTSCKKNDFVNFSGKITNKNSDSVVIANGQKGYKKVIKLDENGAFKDTLKVDNGFFSLFDGKKYTTVYFRNGDEIVMNADGSDFNNTVVFTGKGASESNFMVKTAANQMEFNKGVMAMIELPKAEFDEKLNSYVSNFTTRLGEKTLDTAFVSMQKNNIKALENQVKAMHDEKMYIKTELAKGKVAPKFVNYEKPDRETVSLEDLKGKYVYIDVWATWCNPCLAEIPALQKLEEKYHDKNIQFVSISIDKRDDYFTWTDMVEEKNLGGIQLYANEDKSFSQAYRISSIPRFILIDPDGNIVSPDAPRPSDPKLVELFNSLEI</sequence>
<comment type="subcellular location">
    <subcellularLocation>
        <location evidence="1">Cell envelope</location>
    </subcellularLocation>
</comment>
<evidence type="ECO:0000313" key="6">
    <source>
        <dbReference type="EMBL" id="TCP23568.1"/>
    </source>
</evidence>
<keyword evidence="4" id="KW-0676">Redox-active center</keyword>
<keyword evidence="7" id="KW-1185">Reference proteome</keyword>
<evidence type="ECO:0000256" key="4">
    <source>
        <dbReference type="ARBA" id="ARBA00023284"/>
    </source>
</evidence>
<dbReference type="GO" id="GO:0030313">
    <property type="term" value="C:cell envelope"/>
    <property type="evidence" value="ECO:0007669"/>
    <property type="project" value="UniProtKB-SubCell"/>
</dbReference>
<dbReference type="RefSeq" id="WP_132795385.1">
    <property type="nucleotide sequence ID" value="NZ_SLXM01000008.1"/>
</dbReference>
<evidence type="ECO:0000256" key="3">
    <source>
        <dbReference type="ARBA" id="ARBA00023157"/>
    </source>
</evidence>
<dbReference type="PANTHER" id="PTHR42852">
    <property type="entry name" value="THIOL:DISULFIDE INTERCHANGE PROTEIN DSBE"/>
    <property type="match status" value="1"/>
</dbReference>